<reference evidence="2 3" key="1">
    <citation type="submission" date="2019-03" db="EMBL/GenBank/DDBJ databases">
        <title>First draft genome of Liparis tanakae, snailfish: a comprehensive survey of snailfish specific genes.</title>
        <authorList>
            <person name="Kim W."/>
            <person name="Song I."/>
            <person name="Jeong J.-H."/>
            <person name="Kim D."/>
            <person name="Kim S."/>
            <person name="Ryu S."/>
            <person name="Song J.Y."/>
            <person name="Lee S.K."/>
        </authorList>
    </citation>
    <scope>NUCLEOTIDE SEQUENCE [LARGE SCALE GENOMIC DNA]</scope>
    <source>
        <tissue evidence="2">Muscle</tissue>
    </source>
</reference>
<accession>A0A4Z2HJ03</accession>
<dbReference type="EMBL" id="SRLO01000243">
    <property type="protein sequence ID" value="TNN64914.1"/>
    <property type="molecule type" value="Genomic_DNA"/>
</dbReference>
<protein>
    <submittedName>
        <fullName evidence="2">Uncharacterized protein</fullName>
    </submittedName>
</protein>
<dbReference type="Proteomes" id="UP000314294">
    <property type="component" value="Unassembled WGS sequence"/>
</dbReference>
<gene>
    <name evidence="2" type="ORF">EYF80_024798</name>
</gene>
<evidence type="ECO:0000313" key="3">
    <source>
        <dbReference type="Proteomes" id="UP000314294"/>
    </source>
</evidence>
<organism evidence="2 3">
    <name type="scientific">Liparis tanakae</name>
    <name type="common">Tanaka's snailfish</name>
    <dbReference type="NCBI Taxonomy" id="230148"/>
    <lineage>
        <taxon>Eukaryota</taxon>
        <taxon>Metazoa</taxon>
        <taxon>Chordata</taxon>
        <taxon>Craniata</taxon>
        <taxon>Vertebrata</taxon>
        <taxon>Euteleostomi</taxon>
        <taxon>Actinopterygii</taxon>
        <taxon>Neopterygii</taxon>
        <taxon>Teleostei</taxon>
        <taxon>Neoteleostei</taxon>
        <taxon>Acanthomorphata</taxon>
        <taxon>Eupercaria</taxon>
        <taxon>Perciformes</taxon>
        <taxon>Cottioidei</taxon>
        <taxon>Cottales</taxon>
        <taxon>Liparidae</taxon>
        <taxon>Liparis</taxon>
    </lineage>
</organism>
<keyword evidence="3" id="KW-1185">Reference proteome</keyword>
<dbReference type="AlphaFoldDB" id="A0A4Z2HJ03"/>
<evidence type="ECO:0000256" key="1">
    <source>
        <dbReference type="SAM" id="MobiDB-lite"/>
    </source>
</evidence>
<comment type="caution">
    <text evidence="2">The sequence shown here is derived from an EMBL/GenBank/DDBJ whole genome shotgun (WGS) entry which is preliminary data.</text>
</comment>
<feature type="region of interest" description="Disordered" evidence="1">
    <location>
        <begin position="50"/>
        <end position="72"/>
    </location>
</feature>
<proteinExistence type="predicted"/>
<name>A0A4Z2HJ03_9TELE</name>
<evidence type="ECO:0000313" key="2">
    <source>
        <dbReference type="EMBL" id="TNN64914.1"/>
    </source>
</evidence>
<sequence>MPAPLFHNRPAAALSSVREYLWFPSLSKHSMVRALGVAVRNAFLRPWWFSPGERRPTPSRWKTSSKELTPGRNKRLGHAASAFLLERAGAAKRGRLLV</sequence>